<keyword evidence="6" id="KW-1185">Reference proteome</keyword>
<dbReference type="AlphaFoldDB" id="A0A835LUN7"/>
<dbReference type="SMART" id="SM00427">
    <property type="entry name" value="H2B"/>
    <property type="match status" value="1"/>
</dbReference>
<dbReference type="GO" id="GO:0003677">
    <property type="term" value="F:DNA binding"/>
    <property type="evidence" value="ECO:0007669"/>
    <property type="project" value="InterPro"/>
</dbReference>
<evidence type="ECO:0000256" key="3">
    <source>
        <dbReference type="SAM" id="MobiDB-lite"/>
    </source>
</evidence>
<dbReference type="GO" id="GO:0000786">
    <property type="term" value="C:nucleosome"/>
    <property type="evidence" value="ECO:0007669"/>
    <property type="project" value="InterPro"/>
</dbReference>
<dbReference type="PRINTS" id="PR00621">
    <property type="entry name" value="HISTONEH2B"/>
</dbReference>
<evidence type="ECO:0000313" key="6">
    <source>
        <dbReference type="Proteomes" id="UP000631114"/>
    </source>
</evidence>
<evidence type="ECO:0000259" key="4">
    <source>
        <dbReference type="Pfam" id="PF00125"/>
    </source>
</evidence>
<dbReference type="InterPro" id="IPR007125">
    <property type="entry name" value="H2A/H2B/H3"/>
</dbReference>
<dbReference type="CDD" id="cd22910">
    <property type="entry name" value="HFD_H2B"/>
    <property type="match status" value="1"/>
</dbReference>
<organism evidence="5 6">
    <name type="scientific">Coptis chinensis</name>
    <dbReference type="NCBI Taxonomy" id="261450"/>
    <lineage>
        <taxon>Eukaryota</taxon>
        <taxon>Viridiplantae</taxon>
        <taxon>Streptophyta</taxon>
        <taxon>Embryophyta</taxon>
        <taxon>Tracheophyta</taxon>
        <taxon>Spermatophyta</taxon>
        <taxon>Magnoliopsida</taxon>
        <taxon>Ranunculales</taxon>
        <taxon>Ranunculaceae</taxon>
        <taxon>Coptidoideae</taxon>
        <taxon>Coptis</taxon>
    </lineage>
</organism>
<name>A0A835LUN7_9MAGN</name>
<comment type="function">
    <text evidence="1">Core component of nucleosome. Nucleosomes wrap and compact DNA into chromatin, limiting DNA accessibility to the cellular machineries which require DNA as a template. Histones thereby play a central role in transcription regulation, DNA repair, DNA replication and chromosomal stability. DNA accessibility is regulated via a complex set of post-translational modifications of histones, also called histone code, and nucleosome remodeling.</text>
</comment>
<accession>A0A835LUN7</accession>
<dbReference type="Proteomes" id="UP000631114">
    <property type="component" value="Unassembled WGS sequence"/>
</dbReference>
<dbReference type="Pfam" id="PF00125">
    <property type="entry name" value="Histone"/>
    <property type="match status" value="1"/>
</dbReference>
<gene>
    <name evidence="5" type="ORF">IFM89_007526</name>
</gene>
<proteinExistence type="inferred from homology"/>
<dbReference type="GO" id="GO:0046982">
    <property type="term" value="F:protein heterodimerization activity"/>
    <property type="evidence" value="ECO:0007669"/>
    <property type="project" value="InterPro"/>
</dbReference>
<feature type="region of interest" description="Disordered" evidence="3">
    <location>
        <begin position="83"/>
        <end position="125"/>
    </location>
</feature>
<protein>
    <recommendedName>
        <fullName evidence="4">Core Histone H2A/H2B/H3 domain-containing protein</fullName>
    </recommendedName>
</protein>
<feature type="domain" description="Core Histone H2A/H2B/H3" evidence="4">
    <location>
        <begin position="145"/>
        <end position="187"/>
    </location>
</feature>
<dbReference type="GO" id="GO:0030527">
    <property type="term" value="F:structural constituent of chromatin"/>
    <property type="evidence" value="ECO:0007669"/>
    <property type="project" value="InterPro"/>
</dbReference>
<evidence type="ECO:0000256" key="2">
    <source>
        <dbReference type="ARBA" id="ARBA00006846"/>
    </source>
</evidence>
<dbReference type="InterPro" id="IPR000558">
    <property type="entry name" value="Histone_H2B"/>
</dbReference>
<evidence type="ECO:0000313" key="5">
    <source>
        <dbReference type="EMBL" id="KAF9608140.1"/>
    </source>
</evidence>
<comment type="similarity">
    <text evidence="2">Belongs to the histone H2B family.</text>
</comment>
<sequence>MCGDEMRKSRHSRRIESLCTFFLNAYKESDLKNLSVTVAYIDEDCDKRVRMDGKQETVSSVAFNGPPCKSALDVIDMASKQAEEEKVLTQKGTAEKKRKHKASEDPQAEKRSSKEQGPAEKKQNARMELRNKALVASGDKKNKLAVGVVNDFIEDMSEKLPEEAGRLARYNGKCTITGREIQSAVRLVLPGELAKFAITDGTKAVSKFISPKKASPE</sequence>
<reference evidence="5 6" key="1">
    <citation type="submission" date="2020-10" db="EMBL/GenBank/DDBJ databases">
        <title>The Coptis chinensis genome and diversification of protoberbering-type alkaloids.</title>
        <authorList>
            <person name="Wang B."/>
            <person name="Shu S."/>
            <person name="Song C."/>
            <person name="Liu Y."/>
        </authorList>
    </citation>
    <scope>NUCLEOTIDE SEQUENCE [LARGE SCALE GENOMIC DNA]</scope>
    <source>
        <strain evidence="5">HL-2020</strain>
        <tissue evidence="5">Leaf</tissue>
    </source>
</reference>
<dbReference type="InterPro" id="IPR009072">
    <property type="entry name" value="Histone-fold"/>
</dbReference>
<dbReference type="Gene3D" id="1.10.20.10">
    <property type="entry name" value="Histone, subunit A"/>
    <property type="match status" value="1"/>
</dbReference>
<evidence type="ECO:0000256" key="1">
    <source>
        <dbReference type="ARBA" id="ARBA00002001"/>
    </source>
</evidence>
<comment type="caution">
    <text evidence="5">The sequence shown here is derived from an EMBL/GenBank/DDBJ whole genome shotgun (WGS) entry which is preliminary data.</text>
</comment>
<dbReference type="SUPFAM" id="SSF47113">
    <property type="entry name" value="Histone-fold"/>
    <property type="match status" value="1"/>
</dbReference>
<dbReference type="EMBL" id="JADFTS010000004">
    <property type="protein sequence ID" value="KAF9608140.1"/>
    <property type="molecule type" value="Genomic_DNA"/>
</dbReference>
<feature type="compositionally biased region" description="Basic and acidic residues" evidence="3">
    <location>
        <begin position="102"/>
        <end position="125"/>
    </location>
</feature>
<dbReference type="PANTHER" id="PTHR23428">
    <property type="entry name" value="HISTONE H2B"/>
    <property type="match status" value="1"/>
</dbReference>